<dbReference type="Proteomes" id="UP001221898">
    <property type="component" value="Unassembled WGS sequence"/>
</dbReference>
<gene>
    <name evidence="2" type="ORF">AAFF_G00259840</name>
</gene>
<sequence>MTSCRVRMDHRSAVRRRNVFGKPRCVFACSEGLVQLDGGLTGEMEVIAKERLESPCLQLSFSPRVKEAHLNAPNARLKSGGPPPFLLTCHHLVTCGNGTCVKDVISTLHSTSLFPPPPAPCPSQTLYPGENLGHNRQSHLVGERPLKQLRDWQTAVDLSLAPGPRCGENDPFPSPGGVNEHPGEGEVSPNEPCSVCNLKLSPVSQRGRGDKLGSRVKPFQRRHGNSVSVVTPVTTSPDPSKQSPHLRKSEERRRINHSEY</sequence>
<comment type="caution">
    <text evidence="2">The sequence shown here is derived from an EMBL/GenBank/DDBJ whole genome shotgun (WGS) entry which is preliminary data.</text>
</comment>
<feature type="compositionally biased region" description="Basic and acidic residues" evidence="1">
    <location>
        <begin position="247"/>
        <end position="260"/>
    </location>
</feature>
<organism evidence="2 3">
    <name type="scientific">Aldrovandia affinis</name>
    <dbReference type="NCBI Taxonomy" id="143900"/>
    <lineage>
        <taxon>Eukaryota</taxon>
        <taxon>Metazoa</taxon>
        <taxon>Chordata</taxon>
        <taxon>Craniata</taxon>
        <taxon>Vertebrata</taxon>
        <taxon>Euteleostomi</taxon>
        <taxon>Actinopterygii</taxon>
        <taxon>Neopterygii</taxon>
        <taxon>Teleostei</taxon>
        <taxon>Notacanthiformes</taxon>
        <taxon>Halosauridae</taxon>
        <taxon>Aldrovandia</taxon>
    </lineage>
</organism>
<dbReference type="EMBL" id="JAINUG010000352">
    <property type="protein sequence ID" value="KAJ8377473.1"/>
    <property type="molecule type" value="Genomic_DNA"/>
</dbReference>
<protein>
    <submittedName>
        <fullName evidence="2">Uncharacterized protein</fullName>
    </submittedName>
</protein>
<evidence type="ECO:0000313" key="2">
    <source>
        <dbReference type="EMBL" id="KAJ8377473.1"/>
    </source>
</evidence>
<accession>A0AAD7RCB4</accession>
<dbReference type="AlphaFoldDB" id="A0AAD7RCB4"/>
<reference evidence="2" key="1">
    <citation type="journal article" date="2023" name="Science">
        <title>Genome structures resolve the early diversification of teleost fishes.</title>
        <authorList>
            <person name="Parey E."/>
            <person name="Louis A."/>
            <person name="Montfort J."/>
            <person name="Bouchez O."/>
            <person name="Roques C."/>
            <person name="Iampietro C."/>
            <person name="Lluch J."/>
            <person name="Castinel A."/>
            <person name="Donnadieu C."/>
            <person name="Desvignes T."/>
            <person name="Floi Bucao C."/>
            <person name="Jouanno E."/>
            <person name="Wen M."/>
            <person name="Mejri S."/>
            <person name="Dirks R."/>
            <person name="Jansen H."/>
            <person name="Henkel C."/>
            <person name="Chen W.J."/>
            <person name="Zahm M."/>
            <person name="Cabau C."/>
            <person name="Klopp C."/>
            <person name="Thompson A.W."/>
            <person name="Robinson-Rechavi M."/>
            <person name="Braasch I."/>
            <person name="Lecointre G."/>
            <person name="Bobe J."/>
            <person name="Postlethwait J.H."/>
            <person name="Berthelot C."/>
            <person name="Roest Crollius H."/>
            <person name="Guiguen Y."/>
        </authorList>
    </citation>
    <scope>NUCLEOTIDE SEQUENCE</scope>
    <source>
        <strain evidence="2">NC1722</strain>
    </source>
</reference>
<feature type="region of interest" description="Disordered" evidence="1">
    <location>
        <begin position="160"/>
        <end position="260"/>
    </location>
</feature>
<feature type="compositionally biased region" description="Low complexity" evidence="1">
    <location>
        <begin position="226"/>
        <end position="240"/>
    </location>
</feature>
<evidence type="ECO:0000256" key="1">
    <source>
        <dbReference type="SAM" id="MobiDB-lite"/>
    </source>
</evidence>
<proteinExistence type="predicted"/>
<name>A0AAD7RCB4_9TELE</name>
<keyword evidence="3" id="KW-1185">Reference proteome</keyword>
<evidence type="ECO:0000313" key="3">
    <source>
        <dbReference type="Proteomes" id="UP001221898"/>
    </source>
</evidence>